<evidence type="ECO:0000313" key="3">
    <source>
        <dbReference type="Proteomes" id="UP000244929"/>
    </source>
</evidence>
<feature type="domain" description="YdhG-like" evidence="1">
    <location>
        <begin position="19"/>
        <end position="110"/>
    </location>
</feature>
<proteinExistence type="predicted"/>
<name>A0A2S1QTB2_9FLAO</name>
<dbReference type="AlphaFoldDB" id="A0A2S1QTB2"/>
<sequence length="123" mass="13987">MDKPKDIDDYIAGFPEEVQKLLQEVRETVQSTAPDATEKISYGMPTFALNGNLVYFAAFKNHIGFYALPSGTKAFREELATYKTGKGSIQFPFDRPLPLKLIQQIVKFRIAENEEKAKLKKKK</sequence>
<protein>
    <recommendedName>
        <fullName evidence="1">YdhG-like domain-containing protein</fullName>
    </recommendedName>
</protein>
<evidence type="ECO:0000313" key="2">
    <source>
        <dbReference type="EMBL" id="AWH83623.1"/>
    </source>
</evidence>
<reference evidence="2 3" key="1">
    <citation type="submission" date="2018-04" db="EMBL/GenBank/DDBJ databases">
        <title>Genome sequencing of Flavobacterium sp. HYN0059.</title>
        <authorList>
            <person name="Yi H."/>
            <person name="Baek C."/>
        </authorList>
    </citation>
    <scope>NUCLEOTIDE SEQUENCE [LARGE SCALE GENOMIC DNA]</scope>
    <source>
        <strain evidence="2 3">HYN0059</strain>
    </source>
</reference>
<organism evidence="2 3">
    <name type="scientific">Flavobacterium album</name>
    <dbReference type="NCBI Taxonomy" id="2175091"/>
    <lineage>
        <taxon>Bacteria</taxon>
        <taxon>Pseudomonadati</taxon>
        <taxon>Bacteroidota</taxon>
        <taxon>Flavobacteriia</taxon>
        <taxon>Flavobacteriales</taxon>
        <taxon>Flavobacteriaceae</taxon>
        <taxon>Flavobacterium</taxon>
    </lineage>
</organism>
<dbReference type="OrthoDB" id="115213at2"/>
<dbReference type="RefSeq" id="WP_108776339.1">
    <property type="nucleotide sequence ID" value="NZ_CP029186.1"/>
</dbReference>
<dbReference type="Gene3D" id="3.90.1150.200">
    <property type="match status" value="1"/>
</dbReference>
<gene>
    <name evidence="2" type="ORF">HYN59_00165</name>
</gene>
<dbReference type="Pfam" id="PF08818">
    <property type="entry name" value="DUF1801"/>
    <property type="match status" value="1"/>
</dbReference>
<dbReference type="Proteomes" id="UP000244929">
    <property type="component" value="Chromosome"/>
</dbReference>
<dbReference type="InterPro" id="IPR014922">
    <property type="entry name" value="YdhG-like"/>
</dbReference>
<dbReference type="KEGG" id="falb:HYN59_00165"/>
<evidence type="ECO:0000259" key="1">
    <source>
        <dbReference type="Pfam" id="PF08818"/>
    </source>
</evidence>
<accession>A0A2S1QTB2</accession>
<keyword evidence="3" id="KW-1185">Reference proteome</keyword>
<dbReference type="SUPFAM" id="SSF159888">
    <property type="entry name" value="YdhG-like"/>
    <property type="match status" value="1"/>
</dbReference>
<dbReference type="EMBL" id="CP029186">
    <property type="protein sequence ID" value="AWH83623.1"/>
    <property type="molecule type" value="Genomic_DNA"/>
</dbReference>